<dbReference type="GO" id="GO:0000155">
    <property type="term" value="F:phosphorelay sensor kinase activity"/>
    <property type="evidence" value="ECO:0007669"/>
    <property type="project" value="InterPro"/>
</dbReference>
<dbReference type="PROSITE" id="PS50110">
    <property type="entry name" value="RESPONSE_REGULATORY"/>
    <property type="match status" value="1"/>
</dbReference>
<dbReference type="KEGG" id="paln:B0W48_05280"/>
<feature type="domain" description="PAS" evidence="10">
    <location>
        <begin position="270"/>
        <end position="340"/>
    </location>
</feature>
<evidence type="ECO:0000256" key="3">
    <source>
        <dbReference type="ARBA" id="ARBA00022553"/>
    </source>
</evidence>
<keyword evidence="4" id="KW-0808">Transferase</keyword>
<name>A0A1Q2GW13_9GAMM</name>
<dbReference type="InterPro" id="IPR036097">
    <property type="entry name" value="HisK_dim/P_sf"/>
</dbReference>
<dbReference type="EC" id="2.7.13.3" evidence="2"/>
<feature type="domain" description="Response regulatory" evidence="9">
    <location>
        <begin position="130"/>
        <end position="244"/>
    </location>
</feature>
<feature type="domain" description="Histidine kinase" evidence="8">
    <location>
        <begin position="428"/>
        <end position="648"/>
    </location>
</feature>
<evidence type="ECO:0000256" key="7">
    <source>
        <dbReference type="PROSITE-ProRule" id="PRU00169"/>
    </source>
</evidence>
<dbReference type="PRINTS" id="PR00344">
    <property type="entry name" value="BCTRLSENSOR"/>
</dbReference>
<dbReference type="NCBIfam" id="TIGR00229">
    <property type="entry name" value="sensory_box"/>
    <property type="match status" value="1"/>
</dbReference>
<dbReference type="PANTHER" id="PTHR43711:SF31">
    <property type="entry name" value="HISTIDINE KINASE"/>
    <property type="match status" value="1"/>
</dbReference>
<keyword evidence="6" id="KW-0902">Two-component regulatory system</keyword>
<dbReference type="InterPro" id="IPR003661">
    <property type="entry name" value="HisK_dim/P_dom"/>
</dbReference>
<reference evidence="11 12" key="1">
    <citation type="submission" date="2017-02" db="EMBL/GenBank/DDBJ databases">
        <title>Complete genome sequence of the cold-active Pseudoalteromonas aliena strain EH1 isolated from Arctic seawater.</title>
        <authorList>
            <person name="Kim E."/>
            <person name="Heo E."/>
            <person name="Kim H."/>
            <person name="Kim D."/>
        </authorList>
    </citation>
    <scope>NUCLEOTIDE SEQUENCE [LARGE SCALE GENOMIC DNA]</scope>
    <source>
        <strain evidence="11 12">EH1</strain>
    </source>
</reference>
<protein>
    <recommendedName>
        <fullName evidence="2">histidine kinase</fullName>
        <ecNumber evidence="2">2.7.13.3</ecNumber>
    </recommendedName>
</protein>
<dbReference type="InterPro" id="IPR036890">
    <property type="entry name" value="HATPase_C_sf"/>
</dbReference>
<dbReference type="SUPFAM" id="SSF55874">
    <property type="entry name" value="ATPase domain of HSP90 chaperone/DNA topoisomerase II/histidine kinase"/>
    <property type="match status" value="1"/>
</dbReference>
<dbReference type="InterPro" id="IPR000014">
    <property type="entry name" value="PAS"/>
</dbReference>
<dbReference type="GO" id="GO:0005886">
    <property type="term" value="C:plasma membrane"/>
    <property type="evidence" value="ECO:0007669"/>
    <property type="project" value="UniProtKB-ARBA"/>
</dbReference>
<gene>
    <name evidence="11" type="ORF">B0W48_05280</name>
</gene>
<dbReference type="Pfam" id="PF00072">
    <property type="entry name" value="Response_reg"/>
    <property type="match status" value="1"/>
</dbReference>
<evidence type="ECO:0000256" key="5">
    <source>
        <dbReference type="ARBA" id="ARBA00022777"/>
    </source>
</evidence>
<dbReference type="PROSITE" id="PS50109">
    <property type="entry name" value="HIS_KIN"/>
    <property type="match status" value="1"/>
</dbReference>
<dbReference type="InterPro" id="IPR003594">
    <property type="entry name" value="HATPase_dom"/>
</dbReference>
<dbReference type="InterPro" id="IPR050736">
    <property type="entry name" value="Sensor_HK_Regulatory"/>
</dbReference>
<dbReference type="Pfam" id="PF00512">
    <property type="entry name" value="HisKA"/>
    <property type="match status" value="1"/>
</dbReference>
<dbReference type="CDD" id="cd00130">
    <property type="entry name" value="PAS"/>
    <property type="match status" value="1"/>
</dbReference>
<evidence type="ECO:0000259" key="10">
    <source>
        <dbReference type="PROSITE" id="PS50112"/>
    </source>
</evidence>
<dbReference type="Gene3D" id="3.30.565.10">
    <property type="entry name" value="Histidine kinase-like ATPase, C-terminal domain"/>
    <property type="match status" value="1"/>
</dbReference>
<evidence type="ECO:0000259" key="9">
    <source>
        <dbReference type="PROSITE" id="PS50110"/>
    </source>
</evidence>
<dbReference type="Gene3D" id="3.30.450.20">
    <property type="entry name" value="PAS domain"/>
    <property type="match status" value="1"/>
</dbReference>
<dbReference type="SUPFAM" id="SSF52172">
    <property type="entry name" value="CheY-like"/>
    <property type="match status" value="1"/>
</dbReference>
<dbReference type="SUPFAM" id="SSF55785">
    <property type="entry name" value="PYP-like sensor domain (PAS domain)"/>
    <property type="match status" value="1"/>
</dbReference>
<keyword evidence="3 7" id="KW-0597">Phosphoprotein</keyword>
<evidence type="ECO:0000313" key="12">
    <source>
        <dbReference type="Proteomes" id="UP000188243"/>
    </source>
</evidence>
<dbReference type="RefSeq" id="WP_077535957.1">
    <property type="nucleotide sequence ID" value="NZ_CANLYY010000005.1"/>
</dbReference>
<dbReference type="FunFam" id="3.30.565.10:FF:000006">
    <property type="entry name" value="Sensor histidine kinase WalK"/>
    <property type="match status" value="1"/>
</dbReference>
<evidence type="ECO:0000256" key="2">
    <source>
        <dbReference type="ARBA" id="ARBA00012438"/>
    </source>
</evidence>
<dbReference type="SMART" id="SM00091">
    <property type="entry name" value="PAS"/>
    <property type="match status" value="1"/>
</dbReference>
<evidence type="ECO:0000313" key="11">
    <source>
        <dbReference type="EMBL" id="AQP99267.1"/>
    </source>
</evidence>
<dbReference type="SMART" id="SM00387">
    <property type="entry name" value="HATPase_c"/>
    <property type="match status" value="1"/>
</dbReference>
<evidence type="ECO:0000256" key="1">
    <source>
        <dbReference type="ARBA" id="ARBA00000085"/>
    </source>
</evidence>
<dbReference type="Proteomes" id="UP000188243">
    <property type="component" value="Chromosome"/>
</dbReference>
<keyword evidence="5 11" id="KW-0418">Kinase</keyword>
<organism evidence="11 12">
    <name type="scientific">Pseudoalteromonas aliena</name>
    <dbReference type="NCBI Taxonomy" id="247523"/>
    <lineage>
        <taxon>Bacteria</taxon>
        <taxon>Pseudomonadati</taxon>
        <taxon>Pseudomonadota</taxon>
        <taxon>Gammaproteobacteria</taxon>
        <taxon>Alteromonadales</taxon>
        <taxon>Pseudoalteromonadaceae</taxon>
        <taxon>Pseudoalteromonas</taxon>
    </lineage>
</organism>
<dbReference type="Pfam" id="PF02518">
    <property type="entry name" value="HATPase_c"/>
    <property type="match status" value="1"/>
</dbReference>
<proteinExistence type="predicted"/>
<dbReference type="PANTHER" id="PTHR43711">
    <property type="entry name" value="TWO-COMPONENT HISTIDINE KINASE"/>
    <property type="match status" value="1"/>
</dbReference>
<dbReference type="EMBL" id="CP019628">
    <property type="protein sequence ID" value="AQP99267.1"/>
    <property type="molecule type" value="Genomic_DNA"/>
</dbReference>
<dbReference type="SUPFAM" id="SSF47384">
    <property type="entry name" value="Homodimeric domain of signal transducing histidine kinase"/>
    <property type="match status" value="1"/>
</dbReference>
<dbReference type="Gene3D" id="1.10.287.130">
    <property type="match status" value="1"/>
</dbReference>
<dbReference type="InterPro" id="IPR035965">
    <property type="entry name" value="PAS-like_dom_sf"/>
</dbReference>
<comment type="catalytic activity">
    <reaction evidence="1">
        <text>ATP + protein L-histidine = ADP + protein N-phospho-L-histidine.</text>
        <dbReference type="EC" id="2.7.13.3"/>
    </reaction>
</comment>
<dbReference type="InterPro" id="IPR011006">
    <property type="entry name" value="CheY-like_superfamily"/>
</dbReference>
<feature type="modified residue" description="4-aspartylphosphate" evidence="7">
    <location>
        <position position="179"/>
    </location>
</feature>
<evidence type="ECO:0000259" key="8">
    <source>
        <dbReference type="PROSITE" id="PS50109"/>
    </source>
</evidence>
<dbReference type="InterPro" id="IPR005467">
    <property type="entry name" value="His_kinase_dom"/>
</dbReference>
<dbReference type="InterPro" id="IPR004358">
    <property type="entry name" value="Sig_transdc_His_kin-like_C"/>
</dbReference>
<dbReference type="InterPro" id="IPR001789">
    <property type="entry name" value="Sig_transdc_resp-reg_receiver"/>
</dbReference>
<dbReference type="STRING" id="247523.B0W48_05280"/>
<accession>A0A1Q2GW13</accession>
<evidence type="ECO:0000256" key="6">
    <source>
        <dbReference type="ARBA" id="ARBA00023012"/>
    </source>
</evidence>
<sequence>MIRKILIVDSSSVIAMRVKVLLELIGCEVELIHFSMLKMYTNMSCYDLIVIAHGVPVTAIAYLVEKVPQERFMLLAPKAESGQQLTTFSELNHVVPNATVVYPFFSNKEITSLLESLLEIGSNHILQLPTILLVDHIPERLENMKNSLVGAHIKTYTATNFEEALEVVTNRDLDILISDFSLGDTTGLEIFSKLKVEYPRCRCLLFTSRSDQVSMIEAIRQGVEDVLIKPLNDNILLQSVHKLWQTELLQRHNTELVERLQDTVDALIEKDSLLQVIYKNTPDAIMLFERDGNVIEANNSCLKLFNLTFNKLENKSVFNFLDSDSSAIIKDKISTLNSNRQFSCDLYLSKTAGGYIPLVGSFNEIDHHGEIALAVIFKNVTHLKQKEELLLEAKDILEEQVRARTSQLEHAKNVAEAANLSKSEFLANMSHELRTPMHSILSFARFGLDKLEAGDLAKEKLLKYLSRIESSGERLLSLLNNLLDLSKLDVGKFPFNPRSNNLANIIKMSIDDVAGTAMEKEIEIVFITQPPAVVAQCDEEQINQLLRNVLGNALKFSDRKSKITVNLESDNGFAIIEVVDDGVGIPEDELEHIFTKFVQSSKTNSGAGGTGLGLALCREFVSLHQGDIRAINNENGGATICIQFPLEIKQDEHSENEELA</sequence>
<dbReference type="Gene3D" id="3.40.50.2300">
    <property type="match status" value="1"/>
</dbReference>
<dbReference type="SMART" id="SM00388">
    <property type="entry name" value="HisKA"/>
    <property type="match status" value="1"/>
</dbReference>
<dbReference type="Pfam" id="PF13426">
    <property type="entry name" value="PAS_9"/>
    <property type="match status" value="1"/>
</dbReference>
<dbReference type="AlphaFoldDB" id="A0A1Q2GW13"/>
<evidence type="ECO:0000256" key="4">
    <source>
        <dbReference type="ARBA" id="ARBA00022679"/>
    </source>
</evidence>
<dbReference type="CDD" id="cd00082">
    <property type="entry name" value="HisKA"/>
    <property type="match status" value="1"/>
</dbReference>
<dbReference type="CDD" id="cd00075">
    <property type="entry name" value="HATPase"/>
    <property type="match status" value="1"/>
</dbReference>
<dbReference type="PROSITE" id="PS50112">
    <property type="entry name" value="PAS"/>
    <property type="match status" value="1"/>
</dbReference>
<dbReference type="SMART" id="SM00448">
    <property type="entry name" value="REC"/>
    <property type="match status" value="1"/>
</dbReference>